<reference evidence="2 3" key="1">
    <citation type="journal article" date="2018" name="Nat. Biotechnol.">
        <title>A standardized bacterial taxonomy based on genome phylogeny substantially revises the tree of life.</title>
        <authorList>
            <person name="Parks D.H."/>
            <person name="Chuvochina M."/>
            <person name="Waite D.W."/>
            <person name="Rinke C."/>
            <person name="Skarshewski A."/>
            <person name="Chaumeil P.A."/>
            <person name="Hugenholtz P."/>
        </authorList>
    </citation>
    <scope>NUCLEOTIDE SEQUENCE [LARGE SCALE GENOMIC DNA]</scope>
    <source>
        <strain evidence="2">UBA9375</strain>
    </source>
</reference>
<comment type="caution">
    <text evidence="2">The sequence shown here is derived from an EMBL/GenBank/DDBJ whole genome shotgun (WGS) entry which is preliminary data.</text>
</comment>
<accession>A0A3D3R624</accession>
<feature type="domain" description="T6SS immunity protein Tdi1 C-terminal" evidence="1">
    <location>
        <begin position="73"/>
        <end position="142"/>
    </location>
</feature>
<gene>
    <name evidence="2" type="ORF">DIT97_14875</name>
</gene>
<protein>
    <submittedName>
        <fullName evidence="2">DUF1851 domain-containing protein</fullName>
    </submittedName>
</protein>
<evidence type="ECO:0000313" key="2">
    <source>
        <dbReference type="EMBL" id="HCO24255.1"/>
    </source>
</evidence>
<dbReference type="Pfam" id="PF08906">
    <property type="entry name" value="T6SS_Tdi1_C"/>
    <property type="match status" value="1"/>
</dbReference>
<dbReference type="InterPro" id="IPR015002">
    <property type="entry name" value="T6SS_Tdi1_C"/>
</dbReference>
<dbReference type="EMBL" id="DQAY01000087">
    <property type="protein sequence ID" value="HCO24255.1"/>
    <property type="molecule type" value="Genomic_DNA"/>
</dbReference>
<dbReference type="AlphaFoldDB" id="A0A3D3R624"/>
<proteinExistence type="predicted"/>
<evidence type="ECO:0000313" key="3">
    <source>
        <dbReference type="Proteomes" id="UP000263642"/>
    </source>
</evidence>
<evidence type="ECO:0000259" key="1">
    <source>
        <dbReference type="Pfam" id="PF08906"/>
    </source>
</evidence>
<organism evidence="2 3">
    <name type="scientific">Gimesia maris</name>
    <dbReference type="NCBI Taxonomy" id="122"/>
    <lineage>
        <taxon>Bacteria</taxon>
        <taxon>Pseudomonadati</taxon>
        <taxon>Planctomycetota</taxon>
        <taxon>Planctomycetia</taxon>
        <taxon>Planctomycetales</taxon>
        <taxon>Planctomycetaceae</taxon>
        <taxon>Gimesia</taxon>
    </lineage>
</organism>
<sequence length="163" mass="18350">MTMEITLNDLTINPEGVDLDELLSDWNWAMPEPMRPVLLTALGDLFAQGETGVVYFVDVIEGHIRVVAEDGSVFEDLLSDMEFVTDHFFPSRIVELREAGIELEANQVYSHQLPLVLGGNDELENYETSDVRVYISIQGQIHEQVKDLPEGTVISDVEIEDIE</sequence>
<dbReference type="Proteomes" id="UP000263642">
    <property type="component" value="Unassembled WGS sequence"/>
</dbReference>
<name>A0A3D3R624_9PLAN</name>